<dbReference type="GO" id="GO:0008237">
    <property type="term" value="F:metallopeptidase activity"/>
    <property type="evidence" value="ECO:0007669"/>
    <property type="project" value="InterPro"/>
</dbReference>
<dbReference type="Pfam" id="PF13012">
    <property type="entry name" value="MitMem_reg"/>
    <property type="match status" value="1"/>
</dbReference>
<dbReference type="InterPro" id="IPR008928">
    <property type="entry name" value="6-hairpin_glycosidase_sf"/>
</dbReference>
<dbReference type="SMART" id="SM00232">
    <property type="entry name" value="JAB_MPN"/>
    <property type="match status" value="1"/>
</dbReference>
<dbReference type="Pfam" id="PF01398">
    <property type="entry name" value="JAB"/>
    <property type="match status" value="1"/>
</dbReference>
<dbReference type="PROSITE" id="PS00927">
    <property type="entry name" value="TREHALASE_1"/>
    <property type="match status" value="1"/>
</dbReference>
<dbReference type="PANTHER" id="PTHR23403">
    <property type="entry name" value="TREHALASE"/>
    <property type="match status" value="1"/>
</dbReference>
<evidence type="ECO:0000256" key="5">
    <source>
        <dbReference type="SAM" id="MobiDB-lite"/>
    </source>
</evidence>
<evidence type="ECO:0000313" key="8">
    <source>
        <dbReference type="Proteomes" id="UP000789595"/>
    </source>
</evidence>
<dbReference type="Gene3D" id="3.40.140.10">
    <property type="entry name" value="Cytidine Deaminase, domain 2"/>
    <property type="match status" value="1"/>
</dbReference>
<name>A0A8J2WWX0_9STRA</name>
<dbReference type="EMBL" id="CAKKNE010000003">
    <property type="protein sequence ID" value="CAH0371722.1"/>
    <property type="molecule type" value="Genomic_DNA"/>
</dbReference>
<feature type="region of interest" description="Disordered" evidence="5">
    <location>
        <begin position="540"/>
        <end position="630"/>
    </location>
</feature>
<dbReference type="CDD" id="cd08063">
    <property type="entry name" value="MPN_CSN6"/>
    <property type="match status" value="1"/>
</dbReference>
<protein>
    <recommendedName>
        <fullName evidence="4">Trehalase</fullName>
        <ecNumber evidence="4">3.2.1.28</ecNumber>
    </recommendedName>
    <alternativeName>
        <fullName evidence="4">Alpha-trehalose glucohydrolase</fullName>
    </alternativeName>
</protein>
<dbReference type="AlphaFoldDB" id="A0A8J2WWX0"/>
<dbReference type="GO" id="GO:0008180">
    <property type="term" value="C:COP9 signalosome"/>
    <property type="evidence" value="ECO:0007669"/>
    <property type="project" value="InterPro"/>
</dbReference>
<dbReference type="GO" id="GO:0005993">
    <property type="term" value="P:trehalose catabolic process"/>
    <property type="evidence" value="ECO:0007669"/>
    <property type="project" value="TreeGrafter"/>
</dbReference>
<dbReference type="GO" id="GO:0004555">
    <property type="term" value="F:alpha,alpha-trehalase activity"/>
    <property type="evidence" value="ECO:0007669"/>
    <property type="project" value="UniProtKB-EC"/>
</dbReference>
<gene>
    <name evidence="7" type="ORF">PECAL_3P16740</name>
</gene>
<evidence type="ECO:0000256" key="3">
    <source>
        <dbReference type="ARBA" id="ARBA00023295"/>
    </source>
</evidence>
<proteinExistence type="inferred from homology"/>
<dbReference type="Gene3D" id="1.50.10.10">
    <property type="match status" value="1"/>
</dbReference>
<evidence type="ECO:0000313" key="7">
    <source>
        <dbReference type="EMBL" id="CAH0371722.1"/>
    </source>
</evidence>
<keyword evidence="8" id="KW-1185">Reference proteome</keyword>
<feature type="domain" description="JAB1/MPN/MOV34 metalloenzyme" evidence="6">
    <location>
        <begin position="703"/>
        <end position="838"/>
    </location>
</feature>
<evidence type="ECO:0000256" key="2">
    <source>
        <dbReference type="ARBA" id="ARBA00022801"/>
    </source>
</evidence>
<dbReference type="InterPro" id="IPR033859">
    <property type="entry name" value="MPN_CSN6"/>
</dbReference>
<organism evidence="7 8">
    <name type="scientific">Pelagomonas calceolata</name>
    <dbReference type="NCBI Taxonomy" id="35677"/>
    <lineage>
        <taxon>Eukaryota</taxon>
        <taxon>Sar</taxon>
        <taxon>Stramenopiles</taxon>
        <taxon>Ochrophyta</taxon>
        <taxon>Pelagophyceae</taxon>
        <taxon>Pelagomonadales</taxon>
        <taxon>Pelagomonadaceae</taxon>
        <taxon>Pelagomonas</taxon>
    </lineage>
</organism>
<comment type="caution">
    <text evidence="7">The sequence shown here is derived from an EMBL/GenBank/DDBJ whole genome shotgun (WGS) entry which is preliminary data.</text>
</comment>
<accession>A0A8J2WWX0</accession>
<feature type="region of interest" description="Disordered" evidence="5">
    <location>
        <begin position="656"/>
        <end position="692"/>
    </location>
</feature>
<feature type="region of interest" description="Disordered" evidence="5">
    <location>
        <begin position="492"/>
        <end position="524"/>
    </location>
</feature>
<comment type="catalytic activity">
    <reaction evidence="4">
        <text>alpha,alpha-trehalose + H2O = alpha-D-glucose + beta-D-glucose</text>
        <dbReference type="Rhea" id="RHEA:32675"/>
        <dbReference type="ChEBI" id="CHEBI:15377"/>
        <dbReference type="ChEBI" id="CHEBI:15903"/>
        <dbReference type="ChEBI" id="CHEBI:16551"/>
        <dbReference type="ChEBI" id="CHEBI:17925"/>
        <dbReference type="EC" id="3.2.1.28"/>
    </reaction>
</comment>
<feature type="compositionally biased region" description="Basic residues" evidence="5">
    <location>
        <begin position="597"/>
        <end position="617"/>
    </location>
</feature>
<feature type="compositionally biased region" description="Low complexity" evidence="5">
    <location>
        <begin position="492"/>
        <end position="506"/>
    </location>
</feature>
<feature type="compositionally biased region" description="Basic residues" evidence="5">
    <location>
        <begin position="540"/>
        <end position="566"/>
    </location>
</feature>
<dbReference type="PRINTS" id="PR00744">
    <property type="entry name" value="GLHYDRLASE37"/>
</dbReference>
<dbReference type="InterPro" id="IPR001661">
    <property type="entry name" value="Glyco_hydro_37"/>
</dbReference>
<dbReference type="EC" id="3.2.1.28" evidence="4"/>
<dbReference type="Proteomes" id="UP000789595">
    <property type="component" value="Unassembled WGS sequence"/>
</dbReference>
<dbReference type="Pfam" id="PF01204">
    <property type="entry name" value="Trehalase"/>
    <property type="match status" value="1"/>
</dbReference>
<comment type="similarity">
    <text evidence="1 4">Belongs to the glycosyl hydrolase 37 family.</text>
</comment>
<dbReference type="PANTHER" id="PTHR23403:SF1">
    <property type="entry name" value="TREHALASE"/>
    <property type="match status" value="1"/>
</dbReference>
<dbReference type="OrthoDB" id="3542292at2759"/>
<dbReference type="PROSITE" id="PS00928">
    <property type="entry name" value="TREHALASE_2"/>
    <property type="match status" value="1"/>
</dbReference>
<feature type="compositionally biased region" description="Low complexity" evidence="5">
    <location>
        <begin position="567"/>
        <end position="596"/>
    </location>
</feature>
<dbReference type="SUPFAM" id="SSF48208">
    <property type="entry name" value="Six-hairpin glycosidases"/>
    <property type="match status" value="1"/>
</dbReference>
<keyword evidence="2 4" id="KW-0378">Hydrolase</keyword>
<evidence type="ECO:0000259" key="6">
    <source>
        <dbReference type="SMART" id="SM00232"/>
    </source>
</evidence>
<dbReference type="InterPro" id="IPR018232">
    <property type="entry name" value="Glyco_hydro_37_CS"/>
</dbReference>
<reference evidence="7" key="1">
    <citation type="submission" date="2021-11" db="EMBL/GenBank/DDBJ databases">
        <authorList>
            <consortium name="Genoscope - CEA"/>
            <person name="William W."/>
        </authorList>
    </citation>
    <scope>NUCLEOTIDE SEQUENCE</scope>
</reference>
<dbReference type="InterPro" id="IPR012341">
    <property type="entry name" value="6hp_glycosidase-like_sf"/>
</dbReference>
<evidence type="ECO:0000256" key="4">
    <source>
        <dbReference type="RuleBase" id="RU361180"/>
    </source>
</evidence>
<dbReference type="GO" id="GO:0000338">
    <property type="term" value="P:protein deneddylation"/>
    <property type="evidence" value="ECO:0007669"/>
    <property type="project" value="InterPro"/>
</dbReference>
<dbReference type="InterPro" id="IPR024969">
    <property type="entry name" value="EIF3F/CSN6-like_C"/>
</dbReference>
<evidence type="ECO:0000256" key="1">
    <source>
        <dbReference type="ARBA" id="ARBA00005615"/>
    </source>
</evidence>
<sequence length="980" mass="107479">MPLKVAPGQALSAFRSVYAGDKDELRQFIEAHFCAAGSDLMRAPLPKDWTPEFPQRVDADHVELMAAIHAMWPKLLRVSRDDFPERRTLIARRFPFVVPGGRFREGYYWDSYWIVKGLLRSGLKETARGIVRNFLDDVRNFGYVPNGNRTYYAGRSQPPLLAEMVSLLDDDALTAEAAPLIEIELSWWSGRRASAIKGLARYGSDMSEPRPESYLEDVATAARAFTPNPEADLRSILKERTEAGATIYGEIRAAAESGWDFSSRWLKGDGLETIRTRDVVPVDLNAFLYKAERRLAAFYARLGQQDDAARFAEKARTRRDLMNATFWDPARKRWRDVLKDGTYASLGPSLSDYAPLWAAIGPPDGDVDGLIENLAATGLVRAFGVQATCTTTGEQWDAPNAWPPLVDMLVEGLLGLDHDGAAQLARSIGTAWLASVKAGFEASGAFFEKYDADARGKRGAGGEYEPQDGFGWTLGAAAAMVGRFHCASDVARAPSRRSPPWRASPLPRRRASRRPSGFARGRRALRPHCPASYRLVARRRRLRTRRRGIRRGAARQHRSRRRRCGSRRASGGPRPCTVRAAPAARPAAARAPVPSRRAWRSPRRRCAAASRPRRTTPRPRVTGSQRNNPPRDTCARFAVQCCAALRCHTACTSRAAGRAGSAARGGRGTPGPPRQPPHGCAASAHASATKKGRMAAAESTARTVALHPLAIVGVSDHFTRVSVGGSRQGAGSPVVGLLFGMQRGLEVDVVDAIEVHLTEATKVDAQFLEQSKALYTEVYEDRDLVGWYAVAPAPTANHLALHEEFVKYNESPLFLLMDPQPQQDAKDLPIQVYETEVHDLKTVFATVPFQLETTQTERVAMEAVAQTGCTDRELMLDTHVASLDTSLKTLAARVRALRDYLAAVRAGTVAADHSLLRKLGALCDRLPSLKSDGAFEEAFLRDYNDALATAFLATATKNAAAVNDLSDKFVLVNARGSKLV</sequence>
<keyword evidence="3 4" id="KW-0326">Glycosidase</keyword>
<dbReference type="InterPro" id="IPR000555">
    <property type="entry name" value="JAMM/MPN+_dom"/>
</dbReference>